<proteinExistence type="predicted"/>
<dbReference type="Proteomes" id="UP000000376">
    <property type="component" value="Chromosome"/>
</dbReference>
<reference evidence="1 2" key="1">
    <citation type="journal article" date="2010" name="Stand. Genomic Sci.">
        <title>Complete genome sequence of Arcanobacterium haemolyticum type strain (11018).</title>
        <authorList>
            <person name="Yasawong M."/>
            <person name="Teshima H."/>
            <person name="Lapidus A."/>
            <person name="Nolan M."/>
            <person name="Lucas S."/>
            <person name="Glavina Del Rio T."/>
            <person name="Tice H."/>
            <person name="Cheng J."/>
            <person name="Bruce D."/>
            <person name="Detter C."/>
            <person name="Tapia R."/>
            <person name="Han C."/>
            <person name="Goodwin L."/>
            <person name="Pitluck S."/>
            <person name="Liolios K."/>
            <person name="Ivanova N."/>
            <person name="Mavromatis K."/>
            <person name="Mikhailova N."/>
            <person name="Pati A."/>
            <person name="Chen A."/>
            <person name="Palaniappan K."/>
            <person name="Land M."/>
            <person name="Hauser L."/>
            <person name="Chang Y."/>
            <person name="Jeffries C."/>
            <person name="Rohde M."/>
            <person name="Sikorski J."/>
            <person name="Pukall R."/>
            <person name="Goker M."/>
            <person name="Woyke T."/>
            <person name="Bristow J."/>
            <person name="Eisen J."/>
            <person name="Markowitz V."/>
            <person name="Hugenholtz P."/>
            <person name="Kyrpides N."/>
            <person name="Klenk H."/>
        </authorList>
    </citation>
    <scope>NUCLEOTIDE SEQUENCE [LARGE SCALE GENOMIC DNA]</scope>
    <source>
        <strain evidence="2">ATCC 9345 / DSM 20595 / CCUG 17215 / LMG 16163 / NBRC 15585 / NCTC 8452 / 11018</strain>
    </source>
</reference>
<dbReference type="EMBL" id="CP002045">
    <property type="protein sequence ID" value="ADH92072.1"/>
    <property type="molecule type" value="Genomic_DNA"/>
</dbReference>
<evidence type="ECO:0000313" key="2">
    <source>
        <dbReference type="Proteomes" id="UP000000376"/>
    </source>
</evidence>
<dbReference type="HOGENOM" id="CLU_1318723_0_0_11"/>
<name>D7BMC3_ARCHD</name>
<evidence type="ECO:0000313" key="1">
    <source>
        <dbReference type="EMBL" id="ADH92072.1"/>
    </source>
</evidence>
<accession>D7BMC3</accession>
<gene>
    <name evidence="1" type="ordered locus">Arch_0314</name>
</gene>
<dbReference type="AlphaFoldDB" id="D7BMC3"/>
<keyword evidence="2" id="KW-1185">Reference proteome</keyword>
<organism evidence="1 2">
    <name type="scientific">Arcanobacterium haemolyticum (strain ATCC 9345 / DSM 20595 / CCM 5947 / CCUG 17215 / LMG 16163 / NBRC 15585 / NCTC 8452 / 11018)</name>
    <dbReference type="NCBI Taxonomy" id="644284"/>
    <lineage>
        <taxon>Bacteria</taxon>
        <taxon>Bacillati</taxon>
        <taxon>Actinomycetota</taxon>
        <taxon>Actinomycetes</taxon>
        <taxon>Actinomycetales</taxon>
        <taxon>Actinomycetaceae</taxon>
        <taxon>Arcanobacterium</taxon>
    </lineage>
</organism>
<dbReference type="STRING" id="644284.Arch_0314"/>
<sequence length="208" mass="23078">MKEGKPGTGIVDNLLGRKNNCHIFIGMSWRTIIESIGARIENEERAAMLEEVEDLTDAEHAGVYLHERLRGSLGRFVAVSLEKAQLSGTLEESGKDWFVLKGMQGSDIVVLSAVKGVSGLSLAIGEKSRYSRTLNSVLRRLIGEYVIINRLSHPMSGRLCSVGVDYIVLEASEQREWAHGYSCRINKRNPTTDLYMPLWQVQTVSDGA</sequence>
<dbReference type="KEGG" id="ahe:Arch_0314"/>
<protein>
    <submittedName>
        <fullName evidence="1">Uncharacterized protein</fullName>
    </submittedName>
</protein>